<reference evidence="2 3" key="1">
    <citation type="submission" date="2017-04" db="EMBL/GenBank/DDBJ databases">
        <title>Draft genome sequence of Tuber borchii Vittad., a whitish edible truffle.</title>
        <authorList>
            <consortium name="DOE Joint Genome Institute"/>
            <person name="Murat C."/>
            <person name="Kuo A."/>
            <person name="Barry K.W."/>
            <person name="Clum A."/>
            <person name="Dockter R.B."/>
            <person name="Fauchery L."/>
            <person name="Iotti M."/>
            <person name="Kohler A."/>
            <person name="Labutti K."/>
            <person name="Lindquist E.A."/>
            <person name="Lipzen A."/>
            <person name="Ohm R.A."/>
            <person name="Wang M."/>
            <person name="Grigoriev I.V."/>
            <person name="Zambonelli A."/>
            <person name="Martin F.M."/>
        </authorList>
    </citation>
    <scope>NUCLEOTIDE SEQUENCE [LARGE SCALE GENOMIC DNA]</scope>
    <source>
        <strain evidence="2 3">Tbo3840</strain>
    </source>
</reference>
<accession>A0A2T6Z9N6</accession>
<keyword evidence="3" id="KW-1185">Reference proteome</keyword>
<proteinExistence type="predicted"/>
<protein>
    <recommendedName>
        <fullName evidence="1">HNH nuclease domain-containing protein</fullName>
    </recommendedName>
</protein>
<sequence length="121" mass="14123">MPYLSVIVAHEHHWVKYNYGDWITLQPESGGSINSVRNGMLLWRDLHIHFDDYMVSISPDDNYKIVCFMYDANNIAGTHLDKTFVEDPKPPVDQVLRWHFRQAVPANMRGQGEPVFESIYE</sequence>
<dbReference type="EMBL" id="NESQ01000656">
    <property type="protein sequence ID" value="PUU72210.1"/>
    <property type="molecule type" value="Genomic_DNA"/>
</dbReference>
<name>A0A2T6Z9N6_TUBBO</name>
<comment type="caution">
    <text evidence="2">The sequence shown here is derived from an EMBL/GenBank/DDBJ whole genome shotgun (WGS) entry which is preliminary data.</text>
</comment>
<evidence type="ECO:0000313" key="2">
    <source>
        <dbReference type="EMBL" id="PUU72210.1"/>
    </source>
</evidence>
<feature type="domain" description="HNH nuclease" evidence="1">
    <location>
        <begin position="25"/>
        <end position="57"/>
    </location>
</feature>
<dbReference type="Pfam" id="PF13391">
    <property type="entry name" value="HNH_2"/>
    <property type="match status" value="1"/>
</dbReference>
<dbReference type="InterPro" id="IPR003615">
    <property type="entry name" value="HNH_nuc"/>
</dbReference>
<dbReference type="Proteomes" id="UP000244722">
    <property type="component" value="Unassembled WGS sequence"/>
</dbReference>
<dbReference type="STRING" id="42251.A0A2T6Z9N6"/>
<dbReference type="OrthoDB" id="3433692at2759"/>
<gene>
    <name evidence="2" type="ORF">B9Z19DRAFT_1138680</name>
</gene>
<evidence type="ECO:0000313" key="3">
    <source>
        <dbReference type="Proteomes" id="UP000244722"/>
    </source>
</evidence>
<evidence type="ECO:0000259" key="1">
    <source>
        <dbReference type="Pfam" id="PF13391"/>
    </source>
</evidence>
<dbReference type="AlphaFoldDB" id="A0A2T6Z9N6"/>
<organism evidence="2 3">
    <name type="scientific">Tuber borchii</name>
    <name type="common">White truffle</name>
    <dbReference type="NCBI Taxonomy" id="42251"/>
    <lineage>
        <taxon>Eukaryota</taxon>
        <taxon>Fungi</taxon>
        <taxon>Dikarya</taxon>
        <taxon>Ascomycota</taxon>
        <taxon>Pezizomycotina</taxon>
        <taxon>Pezizomycetes</taxon>
        <taxon>Pezizales</taxon>
        <taxon>Tuberaceae</taxon>
        <taxon>Tuber</taxon>
    </lineage>
</organism>